<sequence>MTKLDQRIFRSKFESCIQYPATRGTSKLEITNKVVSRFNSTNIRSTVLLFNCHSTHRKRRTRWSSLEQTLVKESVVRGSEYLLSLKSV</sequence>
<dbReference type="AlphaFoldDB" id="A0AAV3ZE22"/>
<evidence type="ECO:0000313" key="2">
    <source>
        <dbReference type="Proteomes" id="UP000735302"/>
    </source>
</evidence>
<protein>
    <submittedName>
        <fullName evidence="1">Uncharacterized protein</fullName>
    </submittedName>
</protein>
<evidence type="ECO:0000313" key="1">
    <source>
        <dbReference type="EMBL" id="GFN93859.1"/>
    </source>
</evidence>
<keyword evidence="2" id="KW-1185">Reference proteome</keyword>
<name>A0AAV3ZE22_9GAST</name>
<dbReference type="Proteomes" id="UP000735302">
    <property type="component" value="Unassembled WGS sequence"/>
</dbReference>
<dbReference type="EMBL" id="BLXT01002372">
    <property type="protein sequence ID" value="GFN93859.1"/>
    <property type="molecule type" value="Genomic_DNA"/>
</dbReference>
<organism evidence="1 2">
    <name type="scientific">Plakobranchus ocellatus</name>
    <dbReference type="NCBI Taxonomy" id="259542"/>
    <lineage>
        <taxon>Eukaryota</taxon>
        <taxon>Metazoa</taxon>
        <taxon>Spiralia</taxon>
        <taxon>Lophotrochozoa</taxon>
        <taxon>Mollusca</taxon>
        <taxon>Gastropoda</taxon>
        <taxon>Heterobranchia</taxon>
        <taxon>Euthyneura</taxon>
        <taxon>Panpulmonata</taxon>
        <taxon>Sacoglossa</taxon>
        <taxon>Placobranchoidea</taxon>
        <taxon>Plakobranchidae</taxon>
        <taxon>Plakobranchus</taxon>
    </lineage>
</organism>
<gene>
    <name evidence="1" type="ORF">PoB_002036500</name>
</gene>
<accession>A0AAV3ZE22</accession>
<comment type="caution">
    <text evidence="1">The sequence shown here is derived from an EMBL/GenBank/DDBJ whole genome shotgun (WGS) entry which is preliminary data.</text>
</comment>
<proteinExistence type="predicted"/>
<reference evidence="1 2" key="1">
    <citation type="journal article" date="2021" name="Elife">
        <title>Chloroplast acquisition without the gene transfer in kleptoplastic sea slugs, Plakobranchus ocellatus.</title>
        <authorList>
            <person name="Maeda T."/>
            <person name="Takahashi S."/>
            <person name="Yoshida T."/>
            <person name="Shimamura S."/>
            <person name="Takaki Y."/>
            <person name="Nagai Y."/>
            <person name="Toyoda A."/>
            <person name="Suzuki Y."/>
            <person name="Arimoto A."/>
            <person name="Ishii H."/>
            <person name="Satoh N."/>
            <person name="Nishiyama T."/>
            <person name="Hasebe M."/>
            <person name="Maruyama T."/>
            <person name="Minagawa J."/>
            <person name="Obokata J."/>
            <person name="Shigenobu S."/>
        </authorList>
    </citation>
    <scope>NUCLEOTIDE SEQUENCE [LARGE SCALE GENOMIC DNA]</scope>
</reference>